<keyword evidence="3" id="KW-0732">Signal</keyword>
<dbReference type="EMBL" id="VJMH01006088">
    <property type="protein sequence ID" value="KAF0691483.1"/>
    <property type="molecule type" value="Genomic_DNA"/>
</dbReference>
<feature type="chain" id="PRO_5036116417" evidence="3">
    <location>
        <begin position="19"/>
        <end position="424"/>
    </location>
</feature>
<evidence type="ECO:0000313" key="4">
    <source>
        <dbReference type="EMBL" id="KAF0691483.1"/>
    </source>
</evidence>
<feature type="transmembrane region" description="Helical" evidence="2">
    <location>
        <begin position="368"/>
        <end position="389"/>
    </location>
</feature>
<sequence>MQARLLLSVAIAVAATLPDPLTSFEAFVDQDSSSLVLDLVQWAHSAVNDPNAIVSVDSAFDYVATHDKHALTCVDESLVRHNRYTLEHMKAIETSPHHAASNLHNMGLQMNFAPDSECLADSAVHTLARGVATELIVLCDDETLLHTVGRGSSSHAIDASTFEVVASQAEASVHFLNGSVRLGFGGVAQANQANKESTVARTGFWRLLSPTYLMQCLLPADTAPVRVRLDAQSSLHAKRTYFHAVRSHMKRCKTHNLVVRGVVGGGWATIEHETTQVQGYAVAFELKYHNKTNTANRRNATKSHHNDSITISSGLHRWAKAVATAHFDMGRTCDGTETLCFQTLAIDRDGVPAGVLGQWKNVTDHAYMAVYGGAMLFALVFLAALPAIASSHRRREGYTSIADPRRTFDSDSSSPSDDENDAYC</sequence>
<dbReference type="AlphaFoldDB" id="A0A485L8T1"/>
<feature type="region of interest" description="Disordered" evidence="1">
    <location>
        <begin position="400"/>
        <end position="424"/>
    </location>
</feature>
<feature type="signal peptide" evidence="3">
    <location>
        <begin position="1"/>
        <end position="18"/>
    </location>
</feature>
<organism evidence="5 6">
    <name type="scientific">Aphanomyces stellatus</name>
    <dbReference type="NCBI Taxonomy" id="120398"/>
    <lineage>
        <taxon>Eukaryota</taxon>
        <taxon>Sar</taxon>
        <taxon>Stramenopiles</taxon>
        <taxon>Oomycota</taxon>
        <taxon>Saprolegniomycetes</taxon>
        <taxon>Saprolegniales</taxon>
        <taxon>Verrucalvaceae</taxon>
        <taxon>Aphanomyces</taxon>
    </lineage>
</organism>
<evidence type="ECO:0000256" key="2">
    <source>
        <dbReference type="SAM" id="Phobius"/>
    </source>
</evidence>
<protein>
    <submittedName>
        <fullName evidence="5">Aste57867_17309 protein</fullName>
    </submittedName>
</protein>
<gene>
    <name evidence="5" type="primary">Aste57867_17309</name>
    <name evidence="4" type="ORF">As57867_017250</name>
    <name evidence="5" type="ORF">ASTE57867_17309</name>
</gene>
<evidence type="ECO:0000256" key="3">
    <source>
        <dbReference type="SAM" id="SignalP"/>
    </source>
</evidence>
<keyword evidence="2" id="KW-1133">Transmembrane helix</keyword>
<dbReference type="Proteomes" id="UP000332933">
    <property type="component" value="Unassembled WGS sequence"/>
</dbReference>
<keyword evidence="6" id="KW-1185">Reference proteome</keyword>
<evidence type="ECO:0000313" key="5">
    <source>
        <dbReference type="EMBL" id="VFT94065.1"/>
    </source>
</evidence>
<reference evidence="4" key="2">
    <citation type="submission" date="2019-06" db="EMBL/GenBank/DDBJ databases">
        <title>Genomics analysis of Aphanomyces spp. identifies a new class of oomycete effector associated with host adaptation.</title>
        <authorList>
            <person name="Gaulin E."/>
        </authorList>
    </citation>
    <scope>NUCLEOTIDE SEQUENCE</scope>
    <source>
        <strain evidence="4">CBS 578.67</strain>
    </source>
</reference>
<evidence type="ECO:0000256" key="1">
    <source>
        <dbReference type="SAM" id="MobiDB-lite"/>
    </source>
</evidence>
<name>A0A485L8T1_9STRA</name>
<reference evidence="5 6" key="1">
    <citation type="submission" date="2019-03" db="EMBL/GenBank/DDBJ databases">
        <authorList>
            <person name="Gaulin E."/>
            <person name="Dumas B."/>
        </authorList>
    </citation>
    <scope>NUCLEOTIDE SEQUENCE [LARGE SCALE GENOMIC DNA]</scope>
    <source>
        <strain evidence="5">CBS 568.67</strain>
    </source>
</reference>
<keyword evidence="2" id="KW-0472">Membrane</keyword>
<evidence type="ECO:0000313" key="6">
    <source>
        <dbReference type="Proteomes" id="UP000332933"/>
    </source>
</evidence>
<keyword evidence="2" id="KW-0812">Transmembrane</keyword>
<proteinExistence type="predicted"/>
<dbReference type="EMBL" id="CAADRA010006109">
    <property type="protein sequence ID" value="VFT94065.1"/>
    <property type="molecule type" value="Genomic_DNA"/>
</dbReference>
<dbReference type="OrthoDB" id="10323580at2759"/>
<accession>A0A485L8T1</accession>